<dbReference type="GO" id="GO:0022857">
    <property type="term" value="F:transmembrane transporter activity"/>
    <property type="evidence" value="ECO:0007669"/>
    <property type="project" value="InterPro"/>
</dbReference>
<dbReference type="Gene3D" id="3.10.105.10">
    <property type="entry name" value="Dipeptide-binding Protein, Domain 3"/>
    <property type="match status" value="1"/>
</dbReference>
<feature type="chain" id="PRO_5023091944" evidence="1">
    <location>
        <begin position="29"/>
        <end position="336"/>
    </location>
</feature>
<dbReference type="InterPro" id="IPR007210">
    <property type="entry name" value="ABC_Gly_betaine_transp_sub-bd"/>
</dbReference>
<dbReference type="SUPFAM" id="SSF53850">
    <property type="entry name" value="Periplasmic binding protein-like II"/>
    <property type="match status" value="1"/>
</dbReference>
<keyword evidence="1" id="KW-0732">Signal</keyword>
<dbReference type="KEGG" id="pacr:FXN63_25075"/>
<dbReference type="AlphaFoldDB" id="A0A5C0B3B4"/>
<feature type="domain" description="ABC-type glycine betaine transport system substrate-binding" evidence="2">
    <location>
        <begin position="38"/>
        <end position="314"/>
    </location>
</feature>
<dbReference type="Gene3D" id="3.40.190.100">
    <property type="entry name" value="Glycine betaine-binding periplasmic protein, domain 2"/>
    <property type="match status" value="1"/>
</dbReference>
<organism evidence="3 4">
    <name type="scientific">Pigmentiphaga aceris</name>
    <dbReference type="NCBI Taxonomy" id="1940612"/>
    <lineage>
        <taxon>Bacteria</taxon>
        <taxon>Pseudomonadati</taxon>
        <taxon>Pseudomonadota</taxon>
        <taxon>Betaproteobacteria</taxon>
        <taxon>Burkholderiales</taxon>
        <taxon>Alcaligenaceae</taxon>
        <taxon>Pigmentiphaga</taxon>
    </lineage>
</organism>
<keyword evidence="4" id="KW-1185">Reference proteome</keyword>
<protein>
    <submittedName>
        <fullName evidence="3">ABC transporter substrate-binding protein</fullName>
    </submittedName>
</protein>
<gene>
    <name evidence="3" type="ORF">FXN63_25075</name>
</gene>
<proteinExistence type="predicted"/>
<evidence type="ECO:0000256" key="1">
    <source>
        <dbReference type="SAM" id="SignalP"/>
    </source>
</evidence>
<dbReference type="CDD" id="cd13641">
    <property type="entry name" value="PBP2_HisX_like"/>
    <property type="match status" value="1"/>
</dbReference>
<accession>A0A5C0B3B4</accession>
<dbReference type="Pfam" id="PF04069">
    <property type="entry name" value="OpuAC"/>
    <property type="match status" value="1"/>
</dbReference>
<reference evidence="3 4" key="1">
    <citation type="submission" date="2019-08" db="EMBL/GenBank/DDBJ databases">
        <title>Amphibian skin-associated Pigmentiphaga: genome sequence and occurrence across geography and hosts.</title>
        <authorList>
            <person name="Bletz M.C."/>
            <person name="Bunk B."/>
            <person name="Sproeer C."/>
            <person name="Biwer P."/>
            <person name="Reiter S."/>
            <person name="Rabemananjara F.C.E."/>
            <person name="Schulz S."/>
            <person name="Overmann J."/>
            <person name="Vences M."/>
        </authorList>
    </citation>
    <scope>NUCLEOTIDE SEQUENCE [LARGE SCALE GENOMIC DNA]</scope>
    <source>
        <strain evidence="3 4">Mada1488</strain>
    </source>
</reference>
<dbReference type="EMBL" id="CP043046">
    <property type="protein sequence ID" value="QEI08755.1"/>
    <property type="molecule type" value="Genomic_DNA"/>
</dbReference>
<sequence>MHRLSRLKLSTTFMALALSAGLHTTAQAADPQCELDRPVRFGGMNWESNLTLVGIERFILEKGYGCKTVVESGETLPMLTALQRGDVDVNSEIWVNMMGDVWQKALADGKVKAVGQVFTGREGWYIPRYTAERYPELKKATDLGRFKDKFVDPEDPAKGRLYGCPVGWVCGTSSENLMKALKLDQDYVMYAPGNSAAQKAAITSAYKRKKDIVFYYWTPTPLMGALDLVKLEMPPLDEKAYACLVDPECASPTPTDYKPNPIVTGLNTQFTQQAPALTAFFTKVSIPDAAINDTLGWLDRENAELADVPKYFLKTHGAVWKTWVPADVAQRVEAAL</sequence>
<evidence type="ECO:0000259" key="2">
    <source>
        <dbReference type="Pfam" id="PF04069"/>
    </source>
</evidence>
<dbReference type="Proteomes" id="UP000325161">
    <property type="component" value="Chromosome"/>
</dbReference>
<dbReference type="GO" id="GO:0043190">
    <property type="term" value="C:ATP-binding cassette (ABC) transporter complex"/>
    <property type="evidence" value="ECO:0007669"/>
    <property type="project" value="InterPro"/>
</dbReference>
<evidence type="ECO:0000313" key="4">
    <source>
        <dbReference type="Proteomes" id="UP000325161"/>
    </source>
</evidence>
<name>A0A5C0B3B4_9BURK</name>
<feature type="signal peptide" evidence="1">
    <location>
        <begin position="1"/>
        <end position="28"/>
    </location>
</feature>
<dbReference type="OrthoDB" id="9787902at2"/>
<evidence type="ECO:0000313" key="3">
    <source>
        <dbReference type="EMBL" id="QEI08755.1"/>
    </source>
</evidence>